<dbReference type="OrthoDB" id="1387301at2"/>
<protein>
    <submittedName>
        <fullName evidence="1">SusD/RagB-like outer membrane lipoprotein</fullName>
    </submittedName>
</protein>
<evidence type="ECO:0000313" key="1">
    <source>
        <dbReference type="EMBL" id="TCN68872.1"/>
    </source>
</evidence>
<evidence type="ECO:0000313" key="2">
    <source>
        <dbReference type="Proteomes" id="UP000294830"/>
    </source>
</evidence>
<sequence>MNKSCIYRVFSKLFFGVGCMLIVSCSEMFRDLNADETQLTPDLMNGDNYKLGAFFPQMQESVNPVQENDYQMCNSLIGDVYGRYMSITNDGWKNNFATFNAPNYWISYPFSTTFTKIYGPWILIKKETKGQGAYFAWAQILRVAAFHRITDMYGPIPYSKAGRGAVSVEYDSQEDVYKAMFADLTDAINTLTEYVNKNRGTNPLAAYDEVYGGDFVKWIKFANSLKLRMAMRIVYANEVLAKRMVIEAIIHPIGVIKKNSDNAFIAFPRNPINVMWDAYTDTRVCADIVSYMEGYKDPRMEKYFQLSEINGNKGYFGLRCGISISSKAWALKYSAPVANPTDKLLWMNASEVAFLLAEGALRGWNVGETAEQLYKEGIKLSFEQYGLISAEAYLANDTFRPADYVDPQGLYSEPSQSSITIKWVSEAPFEENLERIITQKWIAIWPLGLEAWSEQRRTGYPRFMPVKLNSSGDPTLTTKLASRIPFPPDEVENNRINYTTAVLLLNGSDNYSTRLWWDKKVK</sequence>
<keyword evidence="2" id="KW-1185">Reference proteome</keyword>
<name>A0A4R2ENL4_9BACT</name>
<dbReference type="EMBL" id="SLWB01000005">
    <property type="protein sequence ID" value="TCN68872.1"/>
    <property type="molecule type" value="Genomic_DNA"/>
</dbReference>
<gene>
    <name evidence="1" type="ORF">CLV25_10574</name>
</gene>
<dbReference type="Proteomes" id="UP000294830">
    <property type="component" value="Unassembled WGS sequence"/>
</dbReference>
<proteinExistence type="predicted"/>
<dbReference type="Gene3D" id="1.25.40.390">
    <property type="match status" value="1"/>
</dbReference>
<dbReference type="InterPro" id="IPR011990">
    <property type="entry name" value="TPR-like_helical_dom_sf"/>
</dbReference>
<dbReference type="PROSITE" id="PS51257">
    <property type="entry name" value="PROKAR_LIPOPROTEIN"/>
    <property type="match status" value="1"/>
</dbReference>
<dbReference type="Pfam" id="PF12741">
    <property type="entry name" value="SusD-like"/>
    <property type="match status" value="1"/>
</dbReference>
<dbReference type="RefSeq" id="WP_131838893.1">
    <property type="nucleotide sequence ID" value="NZ_SLWB01000005.1"/>
</dbReference>
<dbReference type="InterPro" id="IPR024302">
    <property type="entry name" value="SusD-like"/>
</dbReference>
<organism evidence="1 2">
    <name type="scientific">Acetobacteroides hydrogenigenes</name>
    <dbReference type="NCBI Taxonomy" id="979970"/>
    <lineage>
        <taxon>Bacteria</taxon>
        <taxon>Pseudomonadati</taxon>
        <taxon>Bacteroidota</taxon>
        <taxon>Bacteroidia</taxon>
        <taxon>Bacteroidales</taxon>
        <taxon>Rikenellaceae</taxon>
        <taxon>Acetobacteroides</taxon>
    </lineage>
</organism>
<comment type="caution">
    <text evidence="1">The sequence shown here is derived from an EMBL/GenBank/DDBJ whole genome shotgun (WGS) entry which is preliminary data.</text>
</comment>
<dbReference type="SUPFAM" id="SSF48452">
    <property type="entry name" value="TPR-like"/>
    <property type="match status" value="1"/>
</dbReference>
<keyword evidence="1" id="KW-0449">Lipoprotein</keyword>
<accession>A0A4R2ENL4</accession>
<reference evidence="1 2" key="1">
    <citation type="submission" date="2019-03" db="EMBL/GenBank/DDBJ databases">
        <title>Genomic Encyclopedia of Archaeal and Bacterial Type Strains, Phase II (KMG-II): from individual species to whole genera.</title>
        <authorList>
            <person name="Goeker M."/>
        </authorList>
    </citation>
    <scope>NUCLEOTIDE SEQUENCE [LARGE SCALE GENOMIC DNA]</scope>
    <source>
        <strain evidence="1 2">RL-C</strain>
    </source>
</reference>
<dbReference type="AlphaFoldDB" id="A0A4R2ENL4"/>